<evidence type="ECO:0000313" key="3">
    <source>
        <dbReference type="Proteomes" id="UP000316621"/>
    </source>
</evidence>
<reference evidence="2 3" key="1">
    <citation type="journal article" date="2018" name="Science">
        <title>The opium poppy genome and morphinan production.</title>
        <authorList>
            <person name="Guo L."/>
            <person name="Winzer T."/>
            <person name="Yang X."/>
            <person name="Li Y."/>
            <person name="Ning Z."/>
            <person name="He Z."/>
            <person name="Teodor R."/>
            <person name="Lu Y."/>
            <person name="Bowser T.A."/>
            <person name="Graham I.A."/>
            <person name="Ye K."/>
        </authorList>
    </citation>
    <scope>NUCLEOTIDE SEQUENCE [LARGE SCALE GENOMIC DNA]</scope>
    <source>
        <strain evidence="3">cv. HN1</strain>
        <tissue evidence="2">Leaves</tissue>
    </source>
</reference>
<evidence type="ECO:0000313" key="2">
    <source>
        <dbReference type="EMBL" id="RZC48909.1"/>
    </source>
</evidence>
<dbReference type="SUPFAM" id="SSF55729">
    <property type="entry name" value="Acyl-CoA N-acyltransferases (Nat)"/>
    <property type="match status" value="2"/>
</dbReference>
<sequence length="316" mass="35901">MGKPEISLRLFDLSDVDDFMVWATDDRVSHFCRWDTYTSKEDALDFIRNIVIPHPWFKAICIDNKPIGAISVEAKEGEDRCRGEIGYVLASEHWGKGIATVAVKMVTETIFKDWPPLERLEGFVDVENKGSQKVLEKAGFQKDGVFRKYVILKGVTRDMVIYRMDNSRITFRPFKLSDIDDFMVWANDDQVIRYTWVTGFASKEDDDCSIGFISVYPGSGDYICKGDIGYAVASQYSGQGIATIAIKIALSRIFIDFPRMERLQALVNPENKASLRVLEKVGFTKEGLLRKYMVFKGNIVDLVLHSFLSTDPVLDL</sequence>
<protein>
    <recommendedName>
        <fullName evidence="1">N-acetyltransferase domain-containing protein</fullName>
    </recommendedName>
</protein>
<feature type="domain" description="N-acetyltransferase" evidence="1">
    <location>
        <begin position="150"/>
        <end position="309"/>
    </location>
</feature>
<evidence type="ECO:0000259" key="1">
    <source>
        <dbReference type="PROSITE" id="PS51186"/>
    </source>
</evidence>
<dbReference type="GO" id="GO:0016747">
    <property type="term" value="F:acyltransferase activity, transferring groups other than amino-acyl groups"/>
    <property type="evidence" value="ECO:0007669"/>
    <property type="project" value="InterPro"/>
</dbReference>
<keyword evidence="3" id="KW-1185">Reference proteome</keyword>
<dbReference type="EMBL" id="CM010716">
    <property type="protein sequence ID" value="RZC48909.1"/>
    <property type="molecule type" value="Genomic_DNA"/>
</dbReference>
<dbReference type="Gramene" id="RZC48909">
    <property type="protein sequence ID" value="RZC48909"/>
    <property type="gene ID" value="C5167_017336"/>
</dbReference>
<dbReference type="Pfam" id="PF13302">
    <property type="entry name" value="Acetyltransf_3"/>
    <property type="match status" value="2"/>
</dbReference>
<dbReference type="InterPro" id="IPR000182">
    <property type="entry name" value="GNAT_dom"/>
</dbReference>
<accession>A0A4Y7IN55</accession>
<dbReference type="Gene3D" id="3.40.630.30">
    <property type="match status" value="2"/>
</dbReference>
<dbReference type="STRING" id="3469.A0A4Y7IN55"/>
<organism evidence="2 3">
    <name type="scientific">Papaver somniferum</name>
    <name type="common">Opium poppy</name>
    <dbReference type="NCBI Taxonomy" id="3469"/>
    <lineage>
        <taxon>Eukaryota</taxon>
        <taxon>Viridiplantae</taxon>
        <taxon>Streptophyta</taxon>
        <taxon>Embryophyta</taxon>
        <taxon>Tracheophyta</taxon>
        <taxon>Spermatophyta</taxon>
        <taxon>Magnoliopsida</taxon>
        <taxon>Ranunculales</taxon>
        <taxon>Papaveraceae</taxon>
        <taxon>Papaveroideae</taxon>
        <taxon>Papaver</taxon>
    </lineage>
</organism>
<proteinExistence type="predicted"/>
<dbReference type="PANTHER" id="PTHR46067">
    <property type="entry name" value="ACYL-COA N-ACYLTRANSFERASES (NAT) SUPERFAMILY PROTEIN"/>
    <property type="match status" value="1"/>
</dbReference>
<dbReference type="OMA" id="ARWWITE"/>
<dbReference type="AlphaFoldDB" id="A0A4Y7IN55"/>
<feature type="domain" description="N-acetyltransferase" evidence="1">
    <location>
        <begin position="6"/>
        <end position="158"/>
    </location>
</feature>
<dbReference type="PROSITE" id="PS51186">
    <property type="entry name" value="GNAT"/>
    <property type="match status" value="2"/>
</dbReference>
<dbReference type="InterPro" id="IPR016181">
    <property type="entry name" value="Acyl_CoA_acyltransferase"/>
</dbReference>
<name>A0A4Y7IN55_PAPSO</name>
<dbReference type="PANTHER" id="PTHR46067:SF27">
    <property type="entry name" value="ACYL-COA N-ACYLTRANSFERASES (NAT) SUPERFAMILY PROTEIN"/>
    <property type="match status" value="1"/>
</dbReference>
<dbReference type="Proteomes" id="UP000316621">
    <property type="component" value="Chromosome 2"/>
</dbReference>
<gene>
    <name evidence="2" type="ORF">C5167_017336</name>
</gene>